<dbReference type="Pfam" id="PF03186">
    <property type="entry name" value="CobD_Cbib"/>
    <property type="match status" value="1"/>
</dbReference>
<feature type="transmembrane region" description="Helical" evidence="9">
    <location>
        <begin position="54"/>
        <end position="84"/>
    </location>
</feature>
<evidence type="ECO:0000313" key="10">
    <source>
        <dbReference type="EMBL" id="SDX04526.1"/>
    </source>
</evidence>
<dbReference type="PANTHER" id="PTHR34308:SF1">
    <property type="entry name" value="COBALAMIN BIOSYNTHESIS PROTEIN CBIB"/>
    <property type="match status" value="1"/>
</dbReference>
<protein>
    <recommendedName>
        <fullName evidence="9">Cobalamin biosynthesis protein CobD</fullName>
    </recommendedName>
</protein>
<accession>A0A1H2YH80</accession>
<sequence>MMEWLLILALLLDFLIGDPRWLPHPVIAMGKSITAVESWLRRLANIFHITGALGWRILGCFLPILIVGGTYLLGLVIVMIAYYYSPWVGGGVEVLLIATTIAPRGLAEAGSGIYHALAAQNLVEARRRLALVVGRDTEHLDEIEIVRGAVETVAENIVDGVTSPLFYAALGGAPLALAYRAVNTLDSMVGYKNERYRYLGWASARLDDLANWIPARLTLPVILCALAFMRKSPVQAWRMIRRDAALHPSPNSGIAEAVVAGGLGIQLGGTNRYDGVISERARLGDDLRVKRKEDIITTIQLLWWVTVLYTGGLVVVGYLVNELIR</sequence>
<evidence type="ECO:0000256" key="4">
    <source>
        <dbReference type="ARBA" id="ARBA00022475"/>
    </source>
</evidence>
<dbReference type="PANTHER" id="PTHR34308">
    <property type="entry name" value="COBALAMIN BIOSYNTHESIS PROTEIN CBIB"/>
    <property type="match status" value="1"/>
</dbReference>
<evidence type="ECO:0000256" key="5">
    <source>
        <dbReference type="ARBA" id="ARBA00022573"/>
    </source>
</evidence>
<name>A0A1H2YH80_9BACL</name>
<comment type="function">
    <text evidence="9">Converts cobyric acid to cobinamide by the addition of aminopropanol on the F carboxylic group.</text>
</comment>
<keyword evidence="7 9" id="KW-1133">Transmembrane helix</keyword>
<dbReference type="GO" id="GO:0005886">
    <property type="term" value="C:plasma membrane"/>
    <property type="evidence" value="ECO:0007669"/>
    <property type="project" value="UniProtKB-SubCell"/>
</dbReference>
<organism evidence="10 11">
    <name type="scientific">Marininema mesophilum</name>
    <dbReference type="NCBI Taxonomy" id="1048340"/>
    <lineage>
        <taxon>Bacteria</taxon>
        <taxon>Bacillati</taxon>
        <taxon>Bacillota</taxon>
        <taxon>Bacilli</taxon>
        <taxon>Bacillales</taxon>
        <taxon>Thermoactinomycetaceae</taxon>
        <taxon>Marininema</taxon>
    </lineage>
</organism>
<evidence type="ECO:0000256" key="8">
    <source>
        <dbReference type="ARBA" id="ARBA00023136"/>
    </source>
</evidence>
<keyword evidence="11" id="KW-1185">Reference proteome</keyword>
<comment type="similarity">
    <text evidence="3 9">Belongs to the CobD/CbiB family.</text>
</comment>
<dbReference type="InterPro" id="IPR004485">
    <property type="entry name" value="Cobalamin_biosynth_CobD/CbiB"/>
</dbReference>
<gene>
    <name evidence="9" type="primary">cobD</name>
    <name evidence="10" type="ORF">SAMN05444487_10975</name>
</gene>
<evidence type="ECO:0000256" key="1">
    <source>
        <dbReference type="ARBA" id="ARBA00004651"/>
    </source>
</evidence>
<feature type="transmembrane region" description="Helical" evidence="9">
    <location>
        <begin position="301"/>
        <end position="320"/>
    </location>
</feature>
<dbReference type="HAMAP" id="MF_00024">
    <property type="entry name" value="CobD_CbiB"/>
    <property type="match status" value="1"/>
</dbReference>
<dbReference type="EMBL" id="FNNQ01000009">
    <property type="protein sequence ID" value="SDX04526.1"/>
    <property type="molecule type" value="Genomic_DNA"/>
</dbReference>
<keyword evidence="8 9" id="KW-0472">Membrane</keyword>
<reference evidence="10 11" key="1">
    <citation type="submission" date="2016-10" db="EMBL/GenBank/DDBJ databases">
        <authorList>
            <person name="de Groot N.N."/>
        </authorList>
    </citation>
    <scope>NUCLEOTIDE SEQUENCE [LARGE SCALE GENOMIC DNA]</scope>
    <source>
        <strain evidence="10 11">DSM 45610</strain>
    </source>
</reference>
<dbReference type="UniPathway" id="UPA00148"/>
<evidence type="ECO:0000256" key="3">
    <source>
        <dbReference type="ARBA" id="ARBA00006263"/>
    </source>
</evidence>
<evidence type="ECO:0000256" key="7">
    <source>
        <dbReference type="ARBA" id="ARBA00022989"/>
    </source>
</evidence>
<feature type="transmembrane region" description="Helical" evidence="9">
    <location>
        <begin position="209"/>
        <end position="229"/>
    </location>
</feature>
<evidence type="ECO:0000256" key="6">
    <source>
        <dbReference type="ARBA" id="ARBA00022692"/>
    </source>
</evidence>
<dbReference type="NCBIfam" id="TIGR00380">
    <property type="entry name" value="cobal_cbiB"/>
    <property type="match status" value="1"/>
</dbReference>
<dbReference type="Proteomes" id="UP000198534">
    <property type="component" value="Unassembled WGS sequence"/>
</dbReference>
<dbReference type="GO" id="GO:0048472">
    <property type="term" value="F:threonine-phosphate decarboxylase activity"/>
    <property type="evidence" value="ECO:0007669"/>
    <property type="project" value="InterPro"/>
</dbReference>
<evidence type="ECO:0000313" key="11">
    <source>
        <dbReference type="Proteomes" id="UP000198534"/>
    </source>
</evidence>
<keyword evidence="4 9" id="KW-1003">Cell membrane</keyword>
<comment type="pathway">
    <text evidence="2 9">Cofactor biosynthesis; adenosylcobalamin biosynthesis.</text>
</comment>
<evidence type="ECO:0000256" key="2">
    <source>
        <dbReference type="ARBA" id="ARBA00004953"/>
    </source>
</evidence>
<dbReference type="GO" id="GO:0015420">
    <property type="term" value="F:ABC-type vitamin B12 transporter activity"/>
    <property type="evidence" value="ECO:0007669"/>
    <property type="project" value="UniProtKB-UniRule"/>
</dbReference>
<dbReference type="STRING" id="1048340.SAMN05444487_10975"/>
<keyword evidence="6 9" id="KW-0812">Transmembrane</keyword>
<evidence type="ECO:0000256" key="9">
    <source>
        <dbReference type="HAMAP-Rule" id="MF_00024"/>
    </source>
</evidence>
<dbReference type="GO" id="GO:0009236">
    <property type="term" value="P:cobalamin biosynthetic process"/>
    <property type="evidence" value="ECO:0007669"/>
    <property type="project" value="UniProtKB-UniRule"/>
</dbReference>
<comment type="subcellular location">
    <subcellularLocation>
        <location evidence="1 9">Cell membrane</location>
        <topology evidence="1 9">Multi-pass membrane protein</topology>
    </subcellularLocation>
</comment>
<proteinExistence type="inferred from homology"/>
<dbReference type="AlphaFoldDB" id="A0A1H2YH80"/>
<comment type="caution">
    <text evidence="9">Lacks conserved residue(s) required for the propagation of feature annotation.</text>
</comment>
<keyword evidence="5 9" id="KW-0169">Cobalamin biosynthesis</keyword>